<dbReference type="RefSeq" id="WP_075066862.1">
    <property type="nucleotide sequence ID" value="NZ_LKAJ02000001.1"/>
</dbReference>
<evidence type="ECO:0000313" key="3">
    <source>
        <dbReference type="EMBL" id="MCS5710653.1"/>
    </source>
</evidence>
<keyword evidence="1" id="KW-0812">Transmembrane</keyword>
<dbReference type="Proteomes" id="UP000051497">
    <property type="component" value="Unassembled WGS sequence"/>
</dbReference>
<reference evidence="2" key="1">
    <citation type="submission" date="2015-09" db="EMBL/GenBank/DDBJ databases">
        <title>Draft Genome Sequences of Two Novel Amoeba-resistant Intranuclear Bacteria, Candidatus Berkiella cookevillensis and Candidatus Berkiella aquae.</title>
        <authorList>
            <person name="Mehari Y.T."/>
            <person name="Arivett B.A."/>
            <person name="Farone A.L."/>
            <person name="Gunderson J.H."/>
            <person name="Farone M.B."/>
        </authorList>
    </citation>
    <scope>NUCLEOTIDE SEQUENCE [LARGE SCALE GENOMIC DNA]</scope>
    <source>
        <strain evidence="2">HT99</strain>
    </source>
</reference>
<dbReference type="EMBL" id="LKAJ02000001">
    <property type="protein sequence ID" value="MCS5710653.1"/>
    <property type="molecule type" value="Genomic_DNA"/>
</dbReference>
<gene>
    <name evidence="3" type="ORF">HT99x_004365</name>
    <name evidence="2" type="ORF">HT99x_02250</name>
</gene>
<evidence type="ECO:0000313" key="2">
    <source>
        <dbReference type="EMBL" id="KRG20761.1"/>
    </source>
</evidence>
<keyword evidence="1" id="KW-0472">Membrane</keyword>
<organism evidence="2">
    <name type="scientific">Candidatus Berkiella aquae</name>
    <dbReference type="NCBI Taxonomy" id="295108"/>
    <lineage>
        <taxon>Bacteria</taxon>
        <taxon>Pseudomonadati</taxon>
        <taxon>Pseudomonadota</taxon>
        <taxon>Gammaproteobacteria</taxon>
        <taxon>Candidatus Berkiellales</taxon>
        <taxon>Candidatus Berkiellaceae</taxon>
        <taxon>Candidatus Berkiella</taxon>
    </lineage>
</organism>
<dbReference type="AlphaFoldDB" id="A0A0Q9YLR2"/>
<evidence type="ECO:0000313" key="4">
    <source>
        <dbReference type="Proteomes" id="UP000051497"/>
    </source>
</evidence>
<feature type="transmembrane region" description="Helical" evidence="1">
    <location>
        <begin position="12"/>
        <end position="33"/>
    </location>
</feature>
<keyword evidence="1" id="KW-1133">Transmembrane helix</keyword>
<accession>A0A0Q9YLR2</accession>
<dbReference type="EMBL" id="LKAJ01000009">
    <property type="protein sequence ID" value="KRG20761.1"/>
    <property type="molecule type" value="Genomic_DNA"/>
</dbReference>
<dbReference type="PATRIC" id="fig|1590043.3.peg.2297"/>
<reference evidence="3" key="3">
    <citation type="submission" date="2021-06" db="EMBL/GenBank/DDBJ databases">
        <title>Genomic Description and Analysis of Intracellular Bacteria, Candidatus Berkiella cookevillensis and Candidatus Berkiella aquae.</title>
        <authorList>
            <person name="Kidane D.T."/>
            <person name="Mehari Y.T."/>
            <person name="Rice F.C."/>
            <person name="Arivett B.A."/>
            <person name="Farone A.L."/>
            <person name="Berk S.G."/>
            <person name="Farone M.B."/>
        </authorList>
    </citation>
    <scope>NUCLEOTIDE SEQUENCE</scope>
    <source>
        <strain evidence="3">HT99</strain>
    </source>
</reference>
<comment type="caution">
    <text evidence="2">The sequence shown here is derived from an EMBL/GenBank/DDBJ whole genome shotgun (WGS) entry which is preliminary data.</text>
</comment>
<evidence type="ECO:0000256" key="1">
    <source>
        <dbReference type="SAM" id="Phobius"/>
    </source>
</evidence>
<sequence length="131" mass="15307">MWMDILEIFQNVITFTIYAQFLYILVALLKFYLNLRNYIREEAVQTRQDTQDQVAQHLRQRLGNLVILHGTEEDLLIRLATIQNNVTSPPSILRLYMHYFQDGHIERGLNQSDAESENDMVIRRDGTAPAA</sequence>
<proteinExistence type="predicted"/>
<keyword evidence="4" id="KW-1185">Reference proteome</keyword>
<reference evidence="3" key="2">
    <citation type="journal article" date="2016" name="Genome Announc.">
        <title>Draft Genome Sequences of Two Novel Amoeba-Resistant Intranuclear Bacteria, 'Candidatus Berkiella cookevillensis' and 'Candidatus Berkiella aquae'.</title>
        <authorList>
            <person name="Mehari Y.T."/>
            <person name="Arivett B.A."/>
            <person name="Farone A.L."/>
            <person name="Gunderson J.H."/>
            <person name="Farone M.B."/>
        </authorList>
    </citation>
    <scope>NUCLEOTIDE SEQUENCE</scope>
    <source>
        <strain evidence="3">HT99</strain>
    </source>
</reference>
<protein>
    <submittedName>
        <fullName evidence="2">Uncharacterized protein</fullName>
    </submittedName>
</protein>
<name>A0A0Q9YLR2_9GAMM</name>